<feature type="region of interest" description="Disordered" evidence="1">
    <location>
        <begin position="1584"/>
        <end position="1608"/>
    </location>
</feature>
<dbReference type="VEuPathDB" id="ToxoDB:EMWEY_00014570"/>
<feature type="region of interest" description="Disordered" evidence="1">
    <location>
        <begin position="402"/>
        <end position="442"/>
    </location>
</feature>
<organism evidence="2 3">
    <name type="scientific">Eimeria maxima</name>
    <name type="common">Coccidian parasite</name>
    <dbReference type="NCBI Taxonomy" id="5804"/>
    <lineage>
        <taxon>Eukaryota</taxon>
        <taxon>Sar</taxon>
        <taxon>Alveolata</taxon>
        <taxon>Apicomplexa</taxon>
        <taxon>Conoidasida</taxon>
        <taxon>Coccidia</taxon>
        <taxon>Eucoccidiorida</taxon>
        <taxon>Eimeriorina</taxon>
        <taxon>Eimeriidae</taxon>
        <taxon>Eimeria</taxon>
    </lineage>
</organism>
<dbReference type="SUPFAM" id="SSF63411">
    <property type="entry name" value="LuxS/MPP-like metallohydrolase"/>
    <property type="match status" value="1"/>
</dbReference>
<keyword evidence="3" id="KW-1185">Reference proteome</keyword>
<feature type="region of interest" description="Disordered" evidence="1">
    <location>
        <begin position="817"/>
        <end position="857"/>
    </location>
</feature>
<evidence type="ECO:0000256" key="1">
    <source>
        <dbReference type="SAM" id="MobiDB-lite"/>
    </source>
</evidence>
<proteinExistence type="predicted"/>
<name>U6M5A2_EIMMA</name>
<dbReference type="PANTHER" id="PTHR45725">
    <property type="entry name" value="FORMIN HOMOLOGY 2 FAMILY MEMBER"/>
    <property type="match status" value="1"/>
</dbReference>
<dbReference type="Proteomes" id="UP000030763">
    <property type="component" value="Unassembled WGS sequence"/>
</dbReference>
<dbReference type="Gene3D" id="3.30.830.10">
    <property type="entry name" value="Metalloenzyme, LuxS/M16 peptidase-like"/>
    <property type="match status" value="2"/>
</dbReference>
<accession>U6M5A2</accession>
<dbReference type="OMA" id="WLECIAN"/>
<sequence>MSVILANGLEVMTVQDSAGLEGRRVSVSLSLLGGVLREPRHLPGLSLLVAHCTFRGEKLRAERLQHLQKQQQQQQQPQQQQQQQASQQEKQHQQQEFDSFAELVRTLGGPQPLQLAVSETDTSLSFQVPVEGLELALLGLKEVFTVPHFCQQDLEGALLELRQLQTLNPHHRANRVHSLGLELLHALRSSQWRSQDVRGWRRRQKQWRRQQKEQQRQQASPAAAAATAAAGLPFLTSLQLSREPPPPRPAPAHTSQQQQEPQQEQEGADEEVGGGGLGRLQDDLLGGFAAPRLVFVEEIGADVLAADVDIEKAALLWRSYFYAANGLKLVLVGPCSPEELLLYARQALETLPAAAGLKPQLNCADDRASEVEALNPQPPLYAPEWLLPPAAAAAAGTAAAVAAADAPNRDREADTRKDSSSRRRERSPKGPPACPNPKDLGEAREDISSVSAAAAAVTPAQQQQQVARPQDLNRLLLMLPANRQTHSVEFVFVLDAEGPNRPPCADLKACLMLAANLLSMGGPGSCLGALRAAGLAEAMHVTVGLHACAAELRVALLVPGGSLKHFTVELMGKIFFVYLQLLKHLVTEQETWEHLLQRYAAEETAFELHERQAFSAVPSLSGLSTAAAFDSSNSSGSGVLLSPAVSLSPSPPEGFKHQPLLPQLSPLQESAALAEALQAGAGPDAFRDGFLFSRVPPKDFSAFLGSLNPDRLVLVVASPLVGPLCTRLAFLQRLPFAVLPLEERWQSSWRNVSLLPAEETLRVARGLSLALPIKNPFLPTHRWTHYPAAAAAEILATAHASSVERTATPDAEAAETVAAASPVPAETASSTDAATVERAPAKAAAVAGDGDSDPAARCVDSRSLSLEAVPPRKGGPCSVSCEVFIDSRNPKKVPKAEATFWLYPELPLIPPVPTTNSSNRNKNSKSRRRTEKRRNERIRTLVGLSFFVHTVVDMLSDPLRTAALSSGTVSVGVDLQAAAAKARFSEPPEQPPICCVVCCLSLFAILVVVSFSAVAMFTTSFAVPCAHGLLRDYSVSCFLPFLSSAASRSSNGVSRSPPRGPLGTEEGPVWAPLAGPPELARYFTCSQAANQQTPFCTGQLDVPLFLSVKQRTLLRLSAADSSSWLECIANEMKAKLSFRSRAPRTLVAELAATVSAADAEKAGALLTQKVFIQALFAGDVSTALAGQWADAAAASLGLTADSVLPLLSPLSDMQPIPLAFLTNAHRNHISASSNNNHSSSSRRLRAAPQGVPRVRLLQLGELSPEQLAAAKVLELALEEILSLHFCSPLPACGTVDVKLLREGGFFISLAVLVRAADGNSRWTGGDALEKFLFGLGGAPRRDPRHLAVPWHLRARRRGDWQQEQGAAALPVFPLKILLSDAVLEKHRERLLANLEGADGLCASQQLAACNSSNGGNSSSKGRSCGEGAGLSVKGRTPAEWAAPTRLVLSEEIWRMRYDFKRLQELLSSIRCISSIAVRAFFLEEVLGGPWLLVEALPHWPAPQPSSREFLFYERADSPVNPPPGDAAASKQQPDPLDSRHHRRPPGLNSAPAHPLWRLQGSWVQLEPASAAAIATAAAEEAAAAAAAAESGKGEKLPSRGGKRRPTCD</sequence>
<feature type="compositionally biased region" description="Low complexity" evidence="1">
    <location>
        <begin position="67"/>
        <end position="88"/>
    </location>
</feature>
<feature type="region of interest" description="Disordered" evidence="1">
    <location>
        <begin position="203"/>
        <end position="223"/>
    </location>
</feature>
<feature type="compositionally biased region" description="Low complexity" evidence="1">
    <location>
        <begin position="817"/>
        <end position="856"/>
    </location>
</feature>
<feature type="region of interest" description="Disordered" evidence="1">
    <location>
        <begin position="238"/>
        <end position="276"/>
    </location>
</feature>
<feature type="compositionally biased region" description="Low complexity" evidence="1">
    <location>
        <begin position="256"/>
        <end position="265"/>
    </location>
</feature>
<feature type="region of interest" description="Disordered" evidence="1">
    <location>
        <begin position="1515"/>
        <end position="1551"/>
    </location>
</feature>
<gene>
    <name evidence="2" type="ORF">EMWEY_00014570</name>
</gene>
<dbReference type="InterPro" id="IPR011249">
    <property type="entry name" value="Metalloenz_LuxS/M16"/>
</dbReference>
<evidence type="ECO:0008006" key="4">
    <source>
        <dbReference type="Google" id="ProtNLM"/>
    </source>
</evidence>
<feature type="region of interest" description="Disordered" evidence="1">
    <location>
        <begin position="65"/>
        <end position="92"/>
    </location>
</feature>
<protein>
    <recommendedName>
        <fullName evidence="4">Peptidase M16 middle/third domain-containing protein</fullName>
    </recommendedName>
</protein>
<dbReference type="EMBL" id="HG719554">
    <property type="protein sequence ID" value="CDJ58243.1"/>
    <property type="molecule type" value="Genomic_DNA"/>
</dbReference>
<evidence type="ECO:0000313" key="2">
    <source>
        <dbReference type="EMBL" id="CDJ58243.1"/>
    </source>
</evidence>
<reference evidence="2" key="1">
    <citation type="submission" date="2013-10" db="EMBL/GenBank/DDBJ databases">
        <title>Genomic analysis of the causative agents of coccidiosis in chickens.</title>
        <authorList>
            <person name="Reid A.J."/>
            <person name="Blake D."/>
            <person name="Billington K."/>
            <person name="Browne H."/>
            <person name="Dunn M."/>
            <person name="Hung S."/>
            <person name="Kawahara F."/>
            <person name="Miranda-Saavedra D."/>
            <person name="Mourier T."/>
            <person name="Nagra H."/>
            <person name="Otto T.D."/>
            <person name="Rawlings N."/>
            <person name="Sanchez A."/>
            <person name="Sanders M."/>
            <person name="Subramaniam C."/>
            <person name="Tay Y."/>
            <person name="Dear P."/>
            <person name="Doerig C."/>
            <person name="Gruber A."/>
            <person name="Parkinson J."/>
            <person name="Shirley M."/>
            <person name="Wan K.L."/>
            <person name="Berriman M."/>
            <person name="Tomley F."/>
            <person name="Pain A."/>
        </authorList>
    </citation>
    <scope>NUCLEOTIDE SEQUENCE [LARGE SCALE GENOMIC DNA]</scope>
    <source>
        <strain evidence="2">Weybridge</strain>
    </source>
</reference>
<feature type="region of interest" description="Disordered" evidence="1">
    <location>
        <begin position="1047"/>
        <end position="1068"/>
    </location>
</feature>
<feature type="compositionally biased region" description="Low complexity" evidence="1">
    <location>
        <begin position="1411"/>
        <end position="1422"/>
    </location>
</feature>
<dbReference type="OrthoDB" id="348383at2759"/>
<evidence type="ECO:0000313" key="3">
    <source>
        <dbReference type="Proteomes" id="UP000030763"/>
    </source>
</evidence>
<feature type="compositionally biased region" description="Basic residues" evidence="1">
    <location>
        <begin position="922"/>
        <end position="932"/>
    </location>
</feature>
<reference evidence="2" key="2">
    <citation type="submission" date="2013-10" db="EMBL/GenBank/DDBJ databases">
        <authorList>
            <person name="Aslett M."/>
        </authorList>
    </citation>
    <scope>NUCLEOTIDE SEQUENCE [LARGE SCALE GENOMIC DNA]</scope>
    <source>
        <strain evidence="2">Weybridge</strain>
    </source>
</reference>
<feature type="region of interest" description="Disordered" evidence="1">
    <location>
        <begin position="912"/>
        <end position="934"/>
    </location>
</feature>
<dbReference type="InterPro" id="IPR051425">
    <property type="entry name" value="Formin_Homology"/>
</dbReference>
<feature type="region of interest" description="Disordered" evidence="1">
    <location>
        <begin position="1411"/>
        <end position="1432"/>
    </location>
</feature>
<dbReference type="RefSeq" id="XP_013334889.1">
    <property type="nucleotide sequence ID" value="XM_013479435.1"/>
</dbReference>
<dbReference type="GeneID" id="25335443"/>
<dbReference type="PANTHER" id="PTHR45725:SF18">
    <property type="entry name" value="ORC1-LIKE AAA ATPASE DOMAIN-CONTAINING PROTEIN"/>
    <property type="match status" value="1"/>
</dbReference>
<feature type="compositionally biased region" description="Low complexity" evidence="1">
    <location>
        <begin position="1047"/>
        <end position="1057"/>
    </location>
</feature>
<feature type="compositionally biased region" description="Basic and acidic residues" evidence="1">
    <location>
        <begin position="407"/>
        <end position="422"/>
    </location>
</feature>
<dbReference type="GO" id="GO:0046872">
    <property type="term" value="F:metal ion binding"/>
    <property type="evidence" value="ECO:0007669"/>
    <property type="project" value="InterPro"/>
</dbReference>